<gene>
    <name evidence="1" type="ORF">L1987_18888</name>
</gene>
<evidence type="ECO:0000313" key="1">
    <source>
        <dbReference type="EMBL" id="KAI3814141.1"/>
    </source>
</evidence>
<accession>A0ACB9J348</accession>
<dbReference type="EMBL" id="CM042023">
    <property type="protein sequence ID" value="KAI3814141.1"/>
    <property type="molecule type" value="Genomic_DNA"/>
</dbReference>
<sequence>MIEAEVSKLRHQVSMHEAHHCPTVPTPSLVSVGTQTDAYFSTDATKKGEMVPMVEDSDSLDDWIQEQAVFQSTLFKPAFVQLVVRAIDEMLNDAEDTEQTYTSFSIIPEAAAISERFWIGWEFGEVEELNWDFLNSIQVLHLYHLQCINNSTDLSAELAIGRFYDLMEDNLPNFERQIQEAKRVAYPESSTAAERRLTPIRHEIIRSSLLTEEEVLCWRRFLYNRIVRDVEVQGWTSTDSHDFTFFLSNGSSLTINIKEILLLPSAFLHKVFELRSLIFNVNSLESQEMIKIIKASLYMEESGSDSDLSFLSSPIVRLNTEEESKRREEEKMKEAWKDVTAEAEIPTSAPSSDVVINEAEAKASNKDKGMGIMTKEDEERLLTENKEKEERRRRGRRRREEEEMAEIKKTQDRLTAILLREQQIQLYAKQLDELKVKILAVYQIEEDEALALQLQEQFDKEEEELEKKKEEAKFRITDFELAKEMREEWVKALVSQGDDADYLEKLSNKEIYRAFMGQQGQLAKKKKAEEEEKSKQKSKKTIAFNKRTHEERKIMIDFLKARGESGKRLGPMNFMNLQALYFKVKKDEEERLEKKGSKKREIIQEEEIKSMKPKPSLSPNTSSIQQPFTLLPRPPSSPPSKSKFSLPAPTHQQPPKKKNKPTSKPEDSREIIRLSYRLEDQWFEVFRGRIEAKRSIYTSVDEVLQIPYSDLRRMMELGEASEPENEGGRHLLLVIKHYFNPSKDEIINVKPLQSHSPFISWSYNAEKNEFTLTDVKGQKMRCSSKAIFKMESKDIKTLSELPLNNPSMDQRGYKVESIVNNMQKLQQQKQ</sequence>
<evidence type="ECO:0000313" key="2">
    <source>
        <dbReference type="Proteomes" id="UP001056120"/>
    </source>
</evidence>
<proteinExistence type="predicted"/>
<protein>
    <submittedName>
        <fullName evidence="1">Uncharacterized protein</fullName>
    </submittedName>
</protein>
<reference evidence="2" key="1">
    <citation type="journal article" date="2022" name="Mol. Ecol. Resour.">
        <title>The genomes of chicory, endive, great burdock and yacon provide insights into Asteraceae palaeo-polyploidization history and plant inulin production.</title>
        <authorList>
            <person name="Fan W."/>
            <person name="Wang S."/>
            <person name="Wang H."/>
            <person name="Wang A."/>
            <person name="Jiang F."/>
            <person name="Liu H."/>
            <person name="Zhao H."/>
            <person name="Xu D."/>
            <person name="Zhang Y."/>
        </authorList>
    </citation>
    <scope>NUCLEOTIDE SEQUENCE [LARGE SCALE GENOMIC DNA]</scope>
    <source>
        <strain evidence="2">cv. Yunnan</strain>
    </source>
</reference>
<reference evidence="1 2" key="2">
    <citation type="journal article" date="2022" name="Mol. Ecol. Resour.">
        <title>The genomes of chicory, endive, great burdock and yacon provide insights into Asteraceae paleo-polyploidization history and plant inulin production.</title>
        <authorList>
            <person name="Fan W."/>
            <person name="Wang S."/>
            <person name="Wang H."/>
            <person name="Wang A."/>
            <person name="Jiang F."/>
            <person name="Liu H."/>
            <person name="Zhao H."/>
            <person name="Xu D."/>
            <person name="Zhang Y."/>
        </authorList>
    </citation>
    <scope>NUCLEOTIDE SEQUENCE [LARGE SCALE GENOMIC DNA]</scope>
    <source>
        <strain evidence="2">cv. Yunnan</strain>
        <tissue evidence="1">Leaves</tissue>
    </source>
</reference>
<keyword evidence="2" id="KW-1185">Reference proteome</keyword>
<organism evidence="1 2">
    <name type="scientific">Smallanthus sonchifolius</name>
    <dbReference type="NCBI Taxonomy" id="185202"/>
    <lineage>
        <taxon>Eukaryota</taxon>
        <taxon>Viridiplantae</taxon>
        <taxon>Streptophyta</taxon>
        <taxon>Embryophyta</taxon>
        <taxon>Tracheophyta</taxon>
        <taxon>Spermatophyta</taxon>
        <taxon>Magnoliopsida</taxon>
        <taxon>eudicotyledons</taxon>
        <taxon>Gunneridae</taxon>
        <taxon>Pentapetalae</taxon>
        <taxon>asterids</taxon>
        <taxon>campanulids</taxon>
        <taxon>Asterales</taxon>
        <taxon>Asteraceae</taxon>
        <taxon>Asteroideae</taxon>
        <taxon>Heliantheae alliance</taxon>
        <taxon>Millerieae</taxon>
        <taxon>Smallanthus</taxon>
    </lineage>
</organism>
<name>A0ACB9J348_9ASTR</name>
<dbReference type="Proteomes" id="UP001056120">
    <property type="component" value="Linkage Group LG06"/>
</dbReference>
<comment type="caution">
    <text evidence="1">The sequence shown here is derived from an EMBL/GenBank/DDBJ whole genome shotgun (WGS) entry which is preliminary data.</text>
</comment>